<keyword evidence="2" id="KW-0812">Transmembrane</keyword>
<feature type="transmembrane region" description="Helical" evidence="2">
    <location>
        <begin position="126"/>
        <end position="144"/>
    </location>
</feature>
<feature type="transmembrane region" description="Helical" evidence="2">
    <location>
        <begin position="38"/>
        <end position="59"/>
    </location>
</feature>
<accession>A0A078A4W7</accession>
<dbReference type="EMBL" id="CCKQ01005386">
    <property type="protein sequence ID" value="CDW76610.1"/>
    <property type="molecule type" value="Genomic_DNA"/>
</dbReference>
<dbReference type="Proteomes" id="UP000039865">
    <property type="component" value="Unassembled WGS sequence"/>
</dbReference>
<proteinExistence type="inferred from homology"/>
<name>A0A078A4W7_STYLE</name>
<evidence type="ECO:0000313" key="3">
    <source>
        <dbReference type="EMBL" id="CDW76610.1"/>
    </source>
</evidence>
<dbReference type="PANTHER" id="PTHR11206">
    <property type="entry name" value="MULTIDRUG RESISTANCE PROTEIN"/>
    <property type="match status" value="1"/>
</dbReference>
<dbReference type="InterPro" id="IPR002528">
    <property type="entry name" value="MATE_fam"/>
</dbReference>
<organism evidence="3 4">
    <name type="scientific">Stylonychia lemnae</name>
    <name type="common">Ciliate</name>
    <dbReference type="NCBI Taxonomy" id="5949"/>
    <lineage>
        <taxon>Eukaryota</taxon>
        <taxon>Sar</taxon>
        <taxon>Alveolata</taxon>
        <taxon>Ciliophora</taxon>
        <taxon>Intramacronucleata</taxon>
        <taxon>Spirotrichea</taxon>
        <taxon>Stichotrichia</taxon>
        <taxon>Sporadotrichida</taxon>
        <taxon>Oxytrichidae</taxon>
        <taxon>Stylonychinae</taxon>
        <taxon>Stylonychia</taxon>
    </lineage>
</organism>
<sequence length="397" mass="44092">MSQQISSKATSEKQIPQTMKEDVQTIQKVQVVKSMIKLGVPVIFQAFMSLLSQTVNIYYSGYDPDPSVVAGVGLGAGNYRQSGIYVNKGRLVITIWLPIAIFFSFFIEDAIIAIGIDYQTAKCAQIYTVISGILHIFLCQILIVKMGLPYYYTSYSTSLQFIANFVIIHVLIKLDSQYKESWFFGGMETFQNFAQYSKLAIPSALIFCMEYLGFEVLCIISGYISVAANAAQVITLTSNLMFYMIPTGFSMASTTIVGQLIGQKKSKLAKANSSFIIKYSCFLALFMGGLLFVLRNQLAGAFSTNPEVVDITSQAFKVSAISASIDFIYAMQLGSIRALTKFNHAVAGGLEFILNWECRAYGWVWQLDKQLQFHTFNTCQVGDLIGKRQLSTVLTES</sequence>
<keyword evidence="2" id="KW-1133">Transmembrane helix</keyword>
<feature type="transmembrane region" description="Helical" evidence="2">
    <location>
        <begin position="204"/>
        <end position="228"/>
    </location>
</feature>
<keyword evidence="2" id="KW-0472">Membrane</keyword>
<feature type="transmembrane region" description="Helical" evidence="2">
    <location>
        <begin position="95"/>
        <end position="114"/>
    </location>
</feature>
<dbReference type="OrthoDB" id="2126698at2759"/>
<gene>
    <name evidence="3" type="primary">Contig9387.g10032</name>
    <name evidence="3" type="ORF">STYLEM_5571</name>
</gene>
<protein>
    <submittedName>
        <fullName evidence="3">Transparent testa 12 protein</fullName>
    </submittedName>
</protein>
<dbReference type="AlphaFoldDB" id="A0A078A4W7"/>
<evidence type="ECO:0000313" key="4">
    <source>
        <dbReference type="Proteomes" id="UP000039865"/>
    </source>
</evidence>
<reference evidence="3 4" key="1">
    <citation type="submission" date="2014-06" db="EMBL/GenBank/DDBJ databases">
        <authorList>
            <person name="Swart Estienne"/>
        </authorList>
    </citation>
    <scope>NUCLEOTIDE SEQUENCE [LARGE SCALE GENOMIC DNA]</scope>
    <source>
        <strain evidence="3 4">130c</strain>
    </source>
</reference>
<comment type="similarity">
    <text evidence="1">Belongs to the multi antimicrobial extrusion (MATE) (TC 2.A.66.1) family.</text>
</comment>
<dbReference type="Pfam" id="PF01554">
    <property type="entry name" value="MatE"/>
    <property type="match status" value="1"/>
</dbReference>
<dbReference type="GO" id="GO:0016020">
    <property type="term" value="C:membrane"/>
    <property type="evidence" value="ECO:0007669"/>
    <property type="project" value="InterPro"/>
</dbReference>
<dbReference type="InParanoid" id="A0A078A4W7"/>
<evidence type="ECO:0000256" key="2">
    <source>
        <dbReference type="SAM" id="Phobius"/>
    </source>
</evidence>
<dbReference type="GO" id="GO:0042910">
    <property type="term" value="F:xenobiotic transmembrane transporter activity"/>
    <property type="evidence" value="ECO:0007669"/>
    <property type="project" value="InterPro"/>
</dbReference>
<keyword evidence="4" id="KW-1185">Reference proteome</keyword>
<feature type="transmembrane region" description="Helical" evidence="2">
    <location>
        <begin position="240"/>
        <end position="262"/>
    </location>
</feature>
<evidence type="ECO:0000256" key="1">
    <source>
        <dbReference type="ARBA" id="ARBA00010199"/>
    </source>
</evidence>
<feature type="transmembrane region" description="Helical" evidence="2">
    <location>
        <begin position="274"/>
        <end position="294"/>
    </location>
</feature>
<dbReference type="GO" id="GO:0015297">
    <property type="term" value="F:antiporter activity"/>
    <property type="evidence" value="ECO:0007669"/>
    <property type="project" value="InterPro"/>
</dbReference>
<feature type="transmembrane region" description="Helical" evidence="2">
    <location>
        <begin position="150"/>
        <end position="172"/>
    </location>
</feature>